<feature type="compositionally biased region" description="Pro residues" evidence="11">
    <location>
        <begin position="198"/>
        <end position="220"/>
    </location>
</feature>
<evidence type="ECO:0000313" key="13">
    <source>
        <dbReference type="EMBL" id="SYW82793.1"/>
    </source>
</evidence>
<evidence type="ECO:0000256" key="11">
    <source>
        <dbReference type="SAM" id="MobiDB-lite"/>
    </source>
</evidence>
<comment type="subcellular location">
    <subcellularLocation>
        <location evidence="2">Cytoplasm</location>
    </subcellularLocation>
    <subcellularLocation>
        <location evidence="1">Nucleus</location>
    </subcellularLocation>
</comment>
<comment type="caution">
    <text evidence="13">The sequence shown here is derived from an EMBL/GenBank/DDBJ whole genome shotgun (WGS) entry which is preliminary data.</text>
</comment>
<keyword evidence="9 13" id="KW-0687">Ribonucleoprotein</keyword>
<dbReference type="InterPro" id="IPR001163">
    <property type="entry name" value="Sm_dom_euk/arc"/>
</dbReference>
<name>A0A8H8QRS6_9BASI</name>
<evidence type="ECO:0000256" key="10">
    <source>
        <dbReference type="ARBA" id="ARBA00041355"/>
    </source>
</evidence>
<evidence type="ECO:0000256" key="3">
    <source>
        <dbReference type="ARBA" id="ARBA00009123"/>
    </source>
</evidence>
<sequence>MPPTKPKGGKMMSLINYRLRITLNDSRQIVGQLLAFDAHMNLVLADSQEYRKIKSRKAKARAAAASKAGNAAVQDEDDEDDVGASSSAPDAIQEQKRTLGLLILRGENIVSMAIEAPPPEDDRRQPTMQPGPGKGAPMGRGMGLAVPPMAGAAPPMMARPMPYARPPPPGMPGMPVPPPGMPVGPPPGFRTPGFPGMPGGPPPGFSVPPPGGFPPRPPPGGTLFSRIQSSQTLILTSHD</sequence>
<dbReference type="GO" id="GO:0071013">
    <property type="term" value="C:catalytic step 2 spliceosome"/>
    <property type="evidence" value="ECO:0007669"/>
    <property type="project" value="TreeGrafter"/>
</dbReference>
<feature type="domain" description="Sm" evidence="12">
    <location>
        <begin position="6"/>
        <end position="118"/>
    </location>
</feature>
<evidence type="ECO:0000256" key="7">
    <source>
        <dbReference type="ARBA" id="ARBA00023187"/>
    </source>
</evidence>
<dbReference type="SUPFAM" id="SSF50182">
    <property type="entry name" value="Sm-like ribonucleoproteins"/>
    <property type="match status" value="1"/>
</dbReference>
<dbReference type="InterPro" id="IPR047575">
    <property type="entry name" value="Sm"/>
</dbReference>
<dbReference type="GO" id="GO:0005686">
    <property type="term" value="C:U2 snRNP"/>
    <property type="evidence" value="ECO:0007669"/>
    <property type="project" value="TreeGrafter"/>
</dbReference>
<evidence type="ECO:0000256" key="1">
    <source>
        <dbReference type="ARBA" id="ARBA00004123"/>
    </source>
</evidence>
<feature type="region of interest" description="Disordered" evidence="11">
    <location>
        <begin position="115"/>
        <end position="144"/>
    </location>
</feature>
<dbReference type="EMBL" id="ULHB01000130">
    <property type="protein sequence ID" value="SYW82793.1"/>
    <property type="molecule type" value="Genomic_DNA"/>
</dbReference>
<dbReference type="GO" id="GO:0070990">
    <property type="term" value="F:snRNP binding"/>
    <property type="evidence" value="ECO:0007669"/>
    <property type="project" value="TreeGrafter"/>
</dbReference>
<keyword evidence="6" id="KW-0694">RNA-binding</keyword>
<feature type="compositionally biased region" description="Gly residues" evidence="11">
    <location>
        <begin position="132"/>
        <end position="142"/>
    </location>
</feature>
<keyword evidence="7" id="KW-0508">mRNA splicing</keyword>
<evidence type="ECO:0000313" key="14">
    <source>
        <dbReference type="Proteomes" id="UP000658997"/>
    </source>
</evidence>
<dbReference type="PANTHER" id="PTHR10701:SF0">
    <property type="entry name" value="SMALL NUCLEAR RIBONUCLEOPROTEIN-ASSOCIATED PROTEIN B"/>
    <property type="match status" value="1"/>
</dbReference>
<protein>
    <recommendedName>
        <fullName evidence="10">Sm protein B</fullName>
    </recommendedName>
</protein>
<evidence type="ECO:0000259" key="12">
    <source>
        <dbReference type="PROSITE" id="PS52002"/>
    </source>
</evidence>
<dbReference type="Gene3D" id="2.30.30.100">
    <property type="match status" value="1"/>
</dbReference>
<proteinExistence type="inferred from homology"/>
<evidence type="ECO:0000256" key="2">
    <source>
        <dbReference type="ARBA" id="ARBA00004496"/>
    </source>
</evidence>
<dbReference type="PANTHER" id="PTHR10701">
    <property type="entry name" value="SMALL NUCLEAR RIBONUCLEOPROTEIN-ASSOCIATED PROTEIN B AND N"/>
    <property type="match status" value="1"/>
</dbReference>
<reference evidence="13" key="1">
    <citation type="submission" date="2018-08" db="EMBL/GenBank/DDBJ databases">
        <authorList>
            <person name="Guldener U."/>
        </authorList>
    </citation>
    <scope>NUCLEOTIDE SEQUENCE</scope>
    <source>
        <strain evidence="13">UB2</strain>
    </source>
</reference>
<dbReference type="GO" id="GO:0005685">
    <property type="term" value="C:U1 snRNP"/>
    <property type="evidence" value="ECO:0007669"/>
    <property type="project" value="TreeGrafter"/>
</dbReference>
<dbReference type="GO" id="GO:0005682">
    <property type="term" value="C:U5 snRNP"/>
    <property type="evidence" value="ECO:0007669"/>
    <property type="project" value="TreeGrafter"/>
</dbReference>
<keyword evidence="14" id="KW-1185">Reference proteome</keyword>
<evidence type="ECO:0000256" key="8">
    <source>
        <dbReference type="ARBA" id="ARBA00023242"/>
    </source>
</evidence>
<keyword evidence="4" id="KW-0963">Cytoplasm</keyword>
<dbReference type="SMART" id="SM00651">
    <property type="entry name" value="Sm"/>
    <property type="match status" value="1"/>
</dbReference>
<dbReference type="GO" id="GO:0003723">
    <property type="term" value="F:RNA binding"/>
    <property type="evidence" value="ECO:0007669"/>
    <property type="project" value="UniProtKB-KW"/>
</dbReference>
<dbReference type="GO" id="GO:0005687">
    <property type="term" value="C:U4 snRNP"/>
    <property type="evidence" value="ECO:0007669"/>
    <property type="project" value="TreeGrafter"/>
</dbReference>
<dbReference type="PROSITE" id="PS52002">
    <property type="entry name" value="SM"/>
    <property type="match status" value="1"/>
</dbReference>
<dbReference type="AlphaFoldDB" id="A0A8H8QRS6"/>
<keyword evidence="8" id="KW-0539">Nucleus</keyword>
<evidence type="ECO:0000256" key="6">
    <source>
        <dbReference type="ARBA" id="ARBA00022884"/>
    </source>
</evidence>
<dbReference type="Pfam" id="PF01423">
    <property type="entry name" value="LSM"/>
    <property type="match status" value="1"/>
</dbReference>
<dbReference type="GO" id="GO:0046540">
    <property type="term" value="C:U4/U6 x U5 tri-snRNP complex"/>
    <property type="evidence" value="ECO:0007669"/>
    <property type="project" value="TreeGrafter"/>
</dbReference>
<comment type="similarity">
    <text evidence="3">Belongs to the snRNP SmB/SmN family.</text>
</comment>
<gene>
    <name evidence="13" type="ORF">UBRO2_04915</name>
</gene>
<dbReference type="InterPro" id="IPR050914">
    <property type="entry name" value="snRNP_SmB/NAA38-like"/>
</dbReference>
<feature type="region of interest" description="Disordered" evidence="11">
    <location>
        <begin position="182"/>
        <end position="222"/>
    </location>
</feature>
<feature type="region of interest" description="Disordered" evidence="11">
    <location>
        <begin position="64"/>
        <end position="91"/>
    </location>
</feature>
<dbReference type="GO" id="GO:0071004">
    <property type="term" value="C:U2-type prespliceosome"/>
    <property type="evidence" value="ECO:0007669"/>
    <property type="project" value="TreeGrafter"/>
</dbReference>
<dbReference type="GO" id="GO:0000398">
    <property type="term" value="P:mRNA splicing, via spliceosome"/>
    <property type="evidence" value="ECO:0007669"/>
    <property type="project" value="TreeGrafter"/>
</dbReference>
<accession>A0A8H8QRS6</accession>
<evidence type="ECO:0000256" key="9">
    <source>
        <dbReference type="ARBA" id="ARBA00023274"/>
    </source>
</evidence>
<dbReference type="CDD" id="cd01717">
    <property type="entry name" value="Sm_B"/>
    <property type="match status" value="1"/>
</dbReference>
<dbReference type="GO" id="GO:0005737">
    <property type="term" value="C:cytoplasm"/>
    <property type="evidence" value="ECO:0007669"/>
    <property type="project" value="UniProtKB-SubCell"/>
</dbReference>
<keyword evidence="5" id="KW-0507">mRNA processing</keyword>
<organism evidence="13 14">
    <name type="scientific">Ustilago bromivora</name>
    <dbReference type="NCBI Taxonomy" id="307758"/>
    <lineage>
        <taxon>Eukaryota</taxon>
        <taxon>Fungi</taxon>
        <taxon>Dikarya</taxon>
        <taxon>Basidiomycota</taxon>
        <taxon>Ustilaginomycotina</taxon>
        <taxon>Ustilaginomycetes</taxon>
        <taxon>Ustilaginales</taxon>
        <taxon>Ustilaginaceae</taxon>
        <taxon>Ustilago</taxon>
    </lineage>
</organism>
<dbReference type="Proteomes" id="UP000658997">
    <property type="component" value="Unassembled WGS sequence"/>
</dbReference>
<dbReference type="InterPro" id="IPR010920">
    <property type="entry name" value="LSM_dom_sf"/>
</dbReference>
<evidence type="ECO:0000256" key="5">
    <source>
        <dbReference type="ARBA" id="ARBA00022664"/>
    </source>
</evidence>
<evidence type="ECO:0000256" key="4">
    <source>
        <dbReference type="ARBA" id="ARBA00022490"/>
    </source>
</evidence>